<proteinExistence type="predicted"/>
<feature type="region of interest" description="Disordered" evidence="2">
    <location>
        <begin position="83"/>
        <end position="132"/>
    </location>
</feature>
<feature type="coiled-coil region" evidence="1">
    <location>
        <begin position="494"/>
        <end position="521"/>
    </location>
</feature>
<protein>
    <recommendedName>
        <fullName evidence="5">EF-hand domain-containing protein</fullName>
    </recommendedName>
</protein>
<feature type="compositionally biased region" description="Basic and acidic residues" evidence="2">
    <location>
        <begin position="696"/>
        <end position="708"/>
    </location>
</feature>
<feature type="region of interest" description="Disordered" evidence="2">
    <location>
        <begin position="522"/>
        <end position="552"/>
    </location>
</feature>
<feature type="compositionally biased region" description="Polar residues" evidence="2">
    <location>
        <begin position="362"/>
        <end position="375"/>
    </location>
</feature>
<feature type="region of interest" description="Disordered" evidence="2">
    <location>
        <begin position="44"/>
        <end position="69"/>
    </location>
</feature>
<feature type="region of interest" description="Disordered" evidence="2">
    <location>
        <begin position="362"/>
        <end position="395"/>
    </location>
</feature>
<evidence type="ECO:0000256" key="2">
    <source>
        <dbReference type="SAM" id="MobiDB-lite"/>
    </source>
</evidence>
<organism evidence="3 4">
    <name type="scientific">Stylonychia lemnae</name>
    <name type="common">Ciliate</name>
    <dbReference type="NCBI Taxonomy" id="5949"/>
    <lineage>
        <taxon>Eukaryota</taxon>
        <taxon>Sar</taxon>
        <taxon>Alveolata</taxon>
        <taxon>Ciliophora</taxon>
        <taxon>Intramacronucleata</taxon>
        <taxon>Spirotrichea</taxon>
        <taxon>Stichotrichia</taxon>
        <taxon>Sporadotrichida</taxon>
        <taxon>Oxytrichidae</taxon>
        <taxon>Stylonychinae</taxon>
        <taxon>Stylonychia</taxon>
    </lineage>
</organism>
<keyword evidence="4" id="KW-1185">Reference proteome</keyword>
<evidence type="ECO:0000313" key="3">
    <source>
        <dbReference type="EMBL" id="CDW91508.1"/>
    </source>
</evidence>
<feature type="region of interest" description="Disordered" evidence="2">
    <location>
        <begin position="664"/>
        <end position="721"/>
    </location>
</feature>
<accession>A0A078BD48</accession>
<dbReference type="AlphaFoldDB" id="A0A078BD48"/>
<evidence type="ECO:0000313" key="4">
    <source>
        <dbReference type="Proteomes" id="UP000039865"/>
    </source>
</evidence>
<feature type="compositionally biased region" description="Polar residues" evidence="2">
    <location>
        <begin position="669"/>
        <end position="683"/>
    </location>
</feature>
<dbReference type="InParanoid" id="A0A078BD48"/>
<feature type="compositionally biased region" description="Polar residues" evidence="2">
    <location>
        <begin position="87"/>
        <end position="132"/>
    </location>
</feature>
<evidence type="ECO:0008006" key="5">
    <source>
        <dbReference type="Google" id="ProtNLM"/>
    </source>
</evidence>
<name>A0A078BD48_STYLE</name>
<gene>
    <name evidence="3" type="primary">Contig344.g376</name>
    <name evidence="3" type="ORF">STYLEM_20664</name>
</gene>
<evidence type="ECO:0000256" key="1">
    <source>
        <dbReference type="SAM" id="Coils"/>
    </source>
</evidence>
<keyword evidence="1" id="KW-0175">Coiled coil</keyword>
<sequence>MQQPATAQQVKQLKYLNYLDNIDNYEKISTVNINMKSSLVHGKQHHQLKLQSGEDQDDSDYGGKGLSSGGKFLDKLNKNEFLKAKPTKNSRNDYNLAIGSNSWMGSNNQQSKEQTSSNWKQSSNGQNQPILQSGYNTATAFNKKKSSLMKAAKSAQLQKIEGRQRIRSKEFQEFYRDENVFSDFNRPAYQNKFVSQLREELNDQFKSKNLTAKMSYSLGRRVQTQIIESGIIDKQSKYLKKVTVNALSDYQRNVFDQEEYEGIRDKMKKLKGRHHLLRAAVNKSMNSQDRVIQSQLMDKQLNLPQMNKTYHNVRKIYGDRNRETYNQTEVSTAHPSGAGNEPGGFGEINYKSSGKWNYNSVFNSSASNRNPQIDQSPKKSLHLKQQHSLRNQAKNSYQITSNNSQHEYMDAKQYQHQQQQQHYDSNGEDYIQQNFEIVKDDQGLIINQELAAEDQYQTMLDQIDLKKYKYFGGEEKLNDINGIKDPQYQHKLDIEEINRYIREKSEKMRNYRQQMDFINKKAQSKWMKQRENKSSLDIPNGSGKSNQKNKDKDIKESLEIMEKLFLYWDTLAENQITMEQLNEKLIIFGLAPNEKMTESIIKLVKFQHKLDQNATHIKRHQFLSLFQFNRFLQPVIDLIIKKFQDLKIQEELMQKQQQLKSKQILSSEVSQNKRPSNSNTVKINSKIEPLSPVSSSKKDRQNSSDKKQSSKSTLNDSQSKLKHVKINSIPNDLSPINEEKYKQRVLSPIRRHNQQHNRVGVSEAYQMIQQFWNECDGAKSNEIKKDSLMAFLRSNRIVADKFQFDEFMKFMLITDDLTIVNTINKPQFLIMFCKPIFMIGIGNALHISRLQQAKGSGLLSNIDPLSCQIVNHQRDMLYSSFDTQPVHGSQIQSPEQQIKIPMGIGAGIAHKVAQNLYNKSIVPHINQKDLITAMSDIQKKQTTIDINLIREEFQKQFTLTKQRELQRRITQNMLNSRSQSLEKLQII</sequence>
<dbReference type="Proteomes" id="UP000039865">
    <property type="component" value="Unassembled WGS sequence"/>
</dbReference>
<dbReference type="EMBL" id="CCKQ01019491">
    <property type="protein sequence ID" value="CDW91508.1"/>
    <property type="molecule type" value="Genomic_DNA"/>
</dbReference>
<reference evidence="3 4" key="1">
    <citation type="submission" date="2014-06" db="EMBL/GenBank/DDBJ databases">
        <authorList>
            <person name="Swart Estienne"/>
        </authorList>
    </citation>
    <scope>NUCLEOTIDE SEQUENCE [LARGE SCALE GENOMIC DNA]</scope>
    <source>
        <strain evidence="3 4">130c</strain>
    </source>
</reference>